<dbReference type="RefSeq" id="WP_042242049.1">
    <property type="nucleotide sequence ID" value="NZ_BBNR01000004.1"/>
</dbReference>
<evidence type="ECO:0000313" key="7">
    <source>
        <dbReference type="Proteomes" id="UP000029646"/>
    </source>
</evidence>
<dbReference type="InterPro" id="IPR036388">
    <property type="entry name" value="WH-like_DNA-bd_sf"/>
</dbReference>
<evidence type="ECO:0000259" key="4">
    <source>
        <dbReference type="PROSITE" id="PS51118"/>
    </source>
</evidence>
<name>A0A090VXU7_9FLAO</name>
<sequence>MKKSYCPIDTFINTVKGKRKGTIILHLFQGDKRYGELVKLLDDISERMMTKQLKELEADGLINRTVFPEVPPRVEYSLTDLGREIQPVLKTMYRGGILFEKHIDGSQK</sequence>
<dbReference type="SUPFAM" id="SSF46785">
    <property type="entry name" value="Winged helix' DNA-binding domain"/>
    <property type="match status" value="1"/>
</dbReference>
<dbReference type="PANTHER" id="PTHR33204">
    <property type="entry name" value="TRANSCRIPTIONAL REGULATOR, MARR FAMILY"/>
    <property type="match status" value="1"/>
</dbReference>
<gene>
    <name evidence="5" type="ORF">JCM19302_3759</name>
    <name evidence="6" type="ORF">JCM19538_2326</name>
</gene>
<feature type="domain" description="HTH hxlR-type" evidence="4">
    <location>
        <begin position="6"/>
        <end position="104"/>
    </location>
</feature>
<evidence type="ECO:0000256" key="1">
    <source>
        <dbReference type="ARBA" id="ARBA00023015"/>
    </source>
</evidence>
<dbReference type="Gene3D" id="1.10.10.10">
    <property type="entry name" value="Winged helix-like DNA-binding domain superfamily/Winged helix DNA-binding domain"/>
    <property type="match status" value="1"/>
</dbReference>
<keyword evidence="3" id="KW-0804">Transcription</keyword>
<dbReference type="GO" id="GO:0003677">
    <property type="term" value="F:DNA binding"/>
    <property type="evidence" value="ECO:0007669"/>
    <property type="project" value="UniProtKB-KW"/>
</dbReference>
<protein>
    <submittedName>
        <fullName evidence="5">Transcriptional regulator</fullName>
    </submittedName>
</protein>
<comment type="caution">
    <text evidence="5">The sequence shown here is derived from an EMBL/GenBank/DDBJ whole genome shotgun (WGS) entry which is preliminary data.</text>
</comment>
<proteinExistence type="predicted"/>
<dbReference type="EMBL" id="BBNY01000001">
    <property type="protein sequence ID" value="GAL87963.1"/>
    <property type="molecule type" value="Genomic_DNA"/>
</dbReference>
<accession>A0A090VXU7</accession>
<dbReference type="InterPro" id="IPR002577">
    <property type="entry name" value="HTH_HxlR"/>
</dbReference>
<dbReference type="AlphaFoldDB" id="A0A090VXU7"/>
<evidence type="ECO:0000256" key="2">
    <source>
        <dbReference type="ARBA" id="ARBA00023125"/>
    </source>
</evidence>
<dbReference type="Proteomes" id="UP000029646">
    <property type="component" value="Unassembled WGS sequence"/>
</dbReference>
<organism evidence="5 7">
    <name type="scientific">Jejuia pallidilutea</name>
    <dbReference type="NCBI Taxonomy" id="504487"/>
    <lineage>
        <taxon>Bacteria</taxon>
        <taxon>Pseudomonadati</taxon>
        <taxon>Bacteroidota</taxon>
        <taxon>Flavobacteriia</taxon>
        <taxon>Flavobacteriales</taxon>
        <taxon>Flavobacteriaceae</taxon>
        <taxon>Jejuia</taxon>
    </lineage>
</organism>
<dbReference type="Proteomes" id="UP000030184">
    <property type="component" value="Unassembled WGS sequence"/>
</dbReference>
<dbReference type="EMBL" id="BBNS01000002">
    <property type="protein sequence ID" value="GAL69570.1"/>
    <property type="molecule type" value="Genomic_DNA"/>
</dbReference>
<reference evidence="8" key="1">
    <citation type="journal article" date="2014" name="Genome Announc.">
        <title>Draft Genome Sequence of Marine Flavobacterium Jejuia pallidilutea Strain 11shimoA1 and Pigmentation Mutants.</title>
        <authorList>
            <person name="Takatani N."/>
            <person name="Nakanishi M."/>
            <person name="Meirelles P."/>
            <person name="Mino S."/>
            <person name="Suda W."/>
            <person name="Oshima K."/>
            <person name="Hattori M."/>
            <person name="Ohkuma M."/>
            <person name="Hosokawa M."/>
            <person name="Miyashita K."/>
            <person name="Thompson F.L."/>
            <person name="Niwa A."/>
            <person name="Sawabe T."/>
            <person name="Sawabe T."/>
        </authorList>
    </citation>
    <scope>NUCLEOTIDE SEQUENCE [LARGE SCALE GENOMIC DNA]</scope>
    <source>
        <strain evidence="8">JCM 19538</strain>
    </source>
</reference>
<dbReference type="Pfam" id="PF01638">
    <property type="entry name" value="HxlR"/>
    <property type="match status" value="1"/>
</dbReference>
<evidence type="ECO:0000313" key="8">
    <source>
        <dbReference type="Proteomes" id="UP000030184"/>
    </source>
</evidence>
<dbReference type="PROSITE" id="PS51118">
    <property type="entry name" value="HTH_HXLR"/>
    <property type="match status" value="1"/>
</dbReference>
<keyword evidence="1" id="KW-0805">Transcription regulation</keyword>
<evidence type="ECO:0000313" key="6">
    <source>
        <dbReference type="EMBL" id="GAL87963.1"/>
    </source>
</evidence>
<keyword evidence="8" id="KW-1185">Reference proteome</keyword>
<dbReference type="OrthoDB" id="9797599at2"/>
<dbReference type="InterPro" id="IPR036390">
    <property type="entry name" value="WH_DNA-bd_sf"/>
</dbReference>
<keyword evidence="2" id="KW-0238">DNA-binding</keyword>
<evidence type="ECO:0000313" key="5">
    <source>
        <dbReference type="EMBL" id="GAL69570.1"/>
    </source>
</evidence>
<evidence type="ECO:0000256" key="3">
    <source>
        <dbReference type="ARBA" id="ARBA00023163"/>
    </source>
</evidence>